<keyword evidence="2" id="KW-1185">Reference proteome</keyword>
<sequence length="197" mass="22826">MLRAVKWASGSKYHSQRYPLRCKRLQRCLGTRDNETISSKYVFHMSPPQEITHCRRVRNPATTECRMSGCIHHSSWRIASLKSDRLDGRDLYTQDFKYPHSPKFSGVRSGDRKWGPMMEESIIPHPTVTLGECSGFKVYTRGFDVAEMDATVMGINVTMDRKMSFICQQDVKYSRGILFKFGESPSRKFFSLHCILR</sequence>
<evidence type="ECO:0000313" key="2">
    <source>
        <dbReference type="Proteomes" id="UP000887013"/>
    </source>
</evidence>
<dbReference type="Proteomes" id="UP000887013">
    <property type="component" value="Unassembled WGS sequence"/>
</dbReference>
<organism evidence="1 2">
    <name type="scientific">Nephila pilipes</name>
    <name type="common">Giant wood spider</name>
    <name type="synonym">Nephila maculata</name>
    <dbReference type="NCBI Taxonomy" id="299642"/>
    <lineage>
        <taxon>Eukaryota</taxon>
        <taxon>Metazoa</taxon>
        <taxon>Ecdysozoa</taxon>
        <taxon>Arthropoda</taxon>
        <taxon>Chelicerata</taxon>
        <taxon>Arachnida</taxon>
        <taxon>Araneae</taxon>
        <taxon>Araneomorphae</taxon>
        <taxon>Entelegynae</taxon>
        <taxon>Araneoidea</taxon>
        <taxon>Nephilidae</taxon>
        <taxon>Nephila</taxon>
    </lineage>
</organism>
<protein>
    <submittedName>
        <fullName evidence="1">Uncharacterized protein</fullName>
    </submittedName>
</protein>
<comment type="caution">
    <text evidence="1">The sequence shown here is derived from an EMBL/GenBank/DDBJ whole genome shotgun (WGS) entry which is preliminary data.</text>
</comment>
<name>A0A8X6UKV7_NEPPI</name>
<dbReference type="EMBL" id="BMAW01128288">
    <property type="protein sequence ID" value="GFU24822.1"/>
    <property type="molecule type" value="Genomic_DNA"/>
</dbReference>
<proteinExistence type="predicted"/>
<dbReference type="AlphaFoldDB" id="A0A8X6UKV7"/>
<dbReference type="OrthoDB" id="10634701at2759"/>
<evidence type="ECO:0000313" key="1">
    <source>
        <dbReference type="EMBL" id="GFU24822.1"/>
    </source>
</evidence>
<reference evidence="1" key="1">
    <citation type="submission" date="2020-08" db="EMBL/GenBank/DDBJ databases">
        <title>Multicomponent nature underlies the extraordinary mechanical properties of spider dragline silk.</title>
        <authorList>
            <person name="Kono N."/>
            <person name="Nakamura H."/>
            <person name="Mori M."/>
            <person name="Yoshida Y."/>
            <person name="Ohtoshi R."/>
            <person name="Malay A.D."/>
            <person name="Moran D.A.P."/>
            <person name="Tomita M."/>
            <person name="Numata K."/>
            <person name="Arakawa K."/>
        </authorList>
    </citation>
    <scope>NUCLEOTIDE SEQUENCE</scope>
</reference>
<gene>
    <name evidence="1" type="ORF">NPIL_571481</name>
</gene>
<accession>A0A8X6UKV7</accession>